<protein>
    <submittedName>
        <fullName evidence="6">LysR family transcriptional regulator</fullName>
    </submittedName>
</protein>
<sequence length="333" mass="34411">MTLSSIPVTPPSGAYDLDSQTLRVVAAIAEFGSITRAASVLGFSQPAVSQHLKRVESRLGMPLVTRSGRGIRLTEAGGVVARHAAVVLAALDSAASELSDLSGLRSGRVRLTAFPSASSTIVPQLIGTMAAEHAGVQFSYLEAEPPEAVASVRDGHTDLAVAFHYPADRDDPFLDSVETLVVHELARDEILVLVPDGHPALDADPGTSVDHGTPVDLARLRQESWIAGCPRCRAHLIGSCARSGFSPTVSVETDNAVAVMSMVAAGLGVALLPALALAASPLPAGIVARPTSGGDHRMIVAVTRPGADHVPAVGEALRLLRAHPSTTARGSAR</sequence>
<keyword evidence="4" id="KW-0804">Transcription</keyword>
<evidence type="ECO:0000256" key="4">
    <source>
        <dbReference type="ARBA" id="ARBA00023163"/>
    </source>
</evidence>
<dbReference type="InterPro" id="IPR036390">
    <property type="entry name" value="WH_DNA-bd_sf"/>
</dbReference>
<dbReference type="PANTHER" id="PTHR30346:SF29">
    <property type="entry name" value="LYSR SUBSTRATE-BINDING"/>
    <property type="match status" value="1"/>
</dbReference>
<organism evidence="6">
    <name type="scientific">Herbiconiux sp. A18JL235</name>
    <dbReference type="NCBI Taxonomy" id="3152363"/>
    <lineage>
        <taxon>Bacteria</taxon>
        <taxon>Bacillati</taxon>
        <taxon>Actinomycetota</taxon>
        <taxon>Actinomycetes</taxon>
        <taxon>Micrococcales</taxon>
        <taxon>Microbacteriaceae</taxon>
        <taxon>Herbiconiux</taxon>
    </lineage>
</organism>
<dbReference type="SUPFAM" id="SSF53850">
    <property type="entry name" value="Periplasmic binding protein-like II"/>
    <property type="match status" value="1"/>
</dbReference>
<accession>A0AB39BH31</accession>
<dbReference type="GO" id="GO:0003700">
    <property type="term" value="F:DNA-binding transcription factor activity"/>
    <property type="evidence" value="ECO:0007669"/>
    <property type="project" value="InterPro"/>
</dbReference>
<reference evidence="6" key="1">
    <citation type="submission" date="2024-05" db="EMBL/GenBank/DDBJ databases">
        <title>Herbiconiux sp. A18JL235.</title>
        <authorList>
            <person name="Zhang G."/>
        </authorList>
    </citation>
    <scope>NUCLEOTIDE SEQUENCE</scope>
    <source>
        <strain evidence="6">A18JL235</strain>
    </source>
</reference>
<dbReference type="Pfam" id="PF03466">
    <property type="entry name" value="LysR_substrate"/>
    <property type="match status" value="1"/>
</dbReference>
<dbReference type="InterPro" id="IPR000847">
    <property type="entry name" value="LysR_HTH_N"/>
</dbReference>
<dbReference type="FunFam" id="1.10.10.10:FF:000001">
    <property type="entry name" value="LysR family transcriptional regulator"/>
    <property type="match status" value="1"/>
</dbReference>
<dbReference type="Pfam" id="PF00126">
    <property type="entry name" value="HTH_1"/>
    <property type="match status" value="1"/>
</dbReference>
<dbReference type="EMBL" id="CP162511">
    <property type="protein sequence ID" value="XDI05473.1"/>
    <property type="molecule type" value="Genomic_DNA"/>
</dbReference>
<dbReference type="Gene3D" id="1.10.10.10">
    <property type="entry name" value="Winged helix-like DNA-binding domain superfamily/Winged helix DNA-binding domain"/>
    <property type="match status" value="1"/>
</dbReference>
<gene>
    <name evidence="6" type="ORF">ABFY20_19470</name>
</gene>
<dbReference type="AlphaFoldDB" id="A0AB39BH31"/>
<dbReference type="GO" id="GO:0032993">
    <property type="term" value="C:protein-DNA complex"/>
    <property type="evidence" value="ECO:0007669"/>
    <property type="project" value="TreeGrafter"/>
</dbReference>
<dbReference type="RefSeq" id="WP_368497862.1">
    <property type="nucleotide sequence ID" value="NZ_CP162511.1"/>
</dbReference>
<name>A0AB39BH31_9MICO</name>
<dbReference type="SUPFAM" id="SSF46785">
    <property type="entry name" value="Winged helix' DNA-binding domain"/>
    <property type="match status" value="1"/>
</dbReference>
<feature type="domain" description="HTH lysR-type" evidence="5">
    <location>
        <begin position="17"/>
        <end position="74"/>
    </location>
</feature>
<evidence type="ECO:0000259" key="5">
    <source>
        <dbReference type="PROSITE" id="PS50931"/>
    </source>
</evidence>
<evidence type="ECO:0000313" key="6">
    <source>
        <dbReference type="EMBL" id="XDI05473.1"/>
    </source>
</evidence>
<dbReference type="PANTHER" id="PTHR30346">
    <property type="entry name" value="TRANSCRIPTIONAL DUAL REGULATOR HCAR-RELATED"/>
    <property type="match status" value="1"/>
</dbReference>
<keyword evidence="3" id="KW-0238">DNA-binding</keyword>
<evidence type="ECO:0000256" key="3">
    <source>
        <dbReference type="ARBA" id="ARBA00023125"/>
    </source>
</evidence>
<dbReference type="GO" id="GO:0003677">
    <property type="term" value="F:DNA binding"/>
    <property type="evidence" value="ECO:0007669"/>
    <property type="project" value="UniProtKB-KW"/>
</dbReference>
<keyword evidence="2" id="KW-0805">Transcription regulation</keyword>
<dbReference type="PRINTS" id="PR00039">
    <property type="entry name" value="HTHLYSR"/>
</dbReference>
<dbReference type="Gene3D" id="3.40.190.10">
    <property type="entry name" value="Periplasmic binding protein-like II"/>
    <property type="match status" value="2"/>
</dbReference>
<dbReference type="PROSITE" id="PS50931">
    <property type="entry name" value="HTH_LYSR"/>
    <property type="match status" value="1"/>
</dbReference>
<dbReference type="InterPro" id="IPR036388">
    <property type="entry name" value="WH-like_DNA-bd_sf"/>
</dbReference>
<comment type="similarity">
    <text evidence="1">Belongs to the LysR transcriptional regulatory family.</text>
</comment>
<evidence type="ECO:0000256" key="1">
    <source>
        <dbReference type="ARBA" id="ARBA00009437"/>
    </source>
</evidence>
<evidence type="ECO:0000256" key="2">
    <source>
        <dbReference type="ARBA" id="ARBA00023015"/>
    </source>
</evidence>
<dbReference type="InterPro" id="IPR005119">
    <property type="entry name" value="LysR_subst-bd"/>
</dbReference>
<proteinExistence type="inferred from homology"/>